<comment type="caution">
    <text evidence="2">The sequence shown here is derived from an EMBL/GenBank/DDBJ whole genome shotgun (WGS) entry which is preliminary data.</text>
</comment>
<dbReference type="Proteomes" id="UP000836841">
    <property type="component" value="Unassembled WGS sequence"/>
</dbReference>
<accession>A0AAU9TCU0</accession>
<feature type="region of interest" description="Disordered" evidence="1">
    <location>
        <begin position="26"/>
        <end position="73"/>
    </location>
</feature>
<evidence type="ECO:0000313" key="3">
    <source>
        <dbReference type="Proteomes" id="UP000836841"/>
    </source>
</evidence>
<organism evidence="2 3">
    <name type="scientific">Thlaspi arvense</name>
    <name type="common">Field penny-cress</name>
    <dbReference type="NCBI Taxonomy" id="13288"/>
    <lineage>
        <taxon>Eukaryota</taxon>
        <taxon>Viridiplantae</taxon>
        <taxon>Streptophyta</taxon>
        <taxon>Embryophyta</taxon>
        <taxon>Tracheophyta</taxon>
        <taxon>Spermatophyta</taxon>
        <taxon>Magnoliopsida</taxon>
        <taxon>eudicotyledons</taxon>
        <taxon>Gunneridae</taxon>
        <taxon>Pentapetalae</taxon>
        <taxon>rosids</taxon>
        <taxon>malvids</taxon>
        <taxon>Brassicales</taxon>
        <taxon>Brassicaceae</taxon>
        <taxon>Thlaspideae</taxon>
        <taxon>Thlaspi</taxon>
    </lineage>
</organism>
<dbReference type="AlphaFoldDB" id="A0AAU9TCU0"/>
<name>A0AAU9TCU0_THLAR</name>
<evidence type="ECO:0000313" key="2">
    <source>
        <dbReference type="EMBL" id="CAH2080549.1"/>
    </source>
</evidence>
<dbReference type="PANTHER" id="PTHR33828">
    <property type="entry name" value="OS05G0596200 PROTEIN"/>
    <property type="match status" value="1"/>
</dbReference>
<evidence type="ECO:0000256" key="1">
    <source>
        <dbReference type="SAM" id="MobiDB-lite"/>
    </source>
</evidence>
<proteinExistence type="predicted"/>
<reference evidence="2 3" key="1">
    <citation type="submission" date="2022-03" db="EMBL/GenBank/DDBJ databases">
        <authorList>
            <person name="Nunn A."/>
            <person name="Chopra R."/>
            <person name="Nunn A."/>
            <person name="Contreras Garrido A."/>
        </authorList>
    </citation>
    <scope>NUCLEOTIDE SEQUENCE [LARGE SCALE GENOMIC DNA]</scope>
</reference>
<dbReference type="PANTHER" id="PTHR33828:SF1">
    <property type="entry name" value="OS05G0596200 PROTEIN"/>
    <property type="match status" value="1"/>
</dbReference>
<keyword evidence="3" id="KW-1185">Reference proteome</keyword>
<gene>
    <name evidence="2" type="ORF">TAV2_LOCUS26248</name>
</gene>
<sequence>MRPTLFMKSLGMMEHGLLSPERARRAYEKKQMKQKQLRMGTPIKSPPALSSSKPESSKRAQVSKNGEVKVKKRIIDSDDDDDFILSHKKRKG</sequence>
<protein>
    <submittedName>
        <fullName evidence="2">Uncharacterized protein</fullName>
    </submittedName>
</protein>
<dbReference type="EMBL" id="CAJVSB020000915">
    <property type="protein sequence ID" value="CAH2080549.1"/>
    <property type="molecule type" value="Genomic_DNA"/>
</dbReference>
<feature type="compositionally biased region" description="Polar residues" evidence="1">
    <location>
        <begin position="48"/>
        <end position="64"/>
    </location>
</feature>